<organism evidence="8 9">
    <name type="scientific">Synchytrium endobioticum</name>
    <dbReference type="NCBI Taxonomy" id="286115"/>
    <lineage>
        <taxon>Eukaryota</taxon>
        <taxon>Fungi</taxon>
        <taxon>Fungi incertae sedis</taxon>
        <taxon>Chytridiomycota</taxon>
        <taxon>Chytridiomycota incertae sedis</taxon>
        <taxon>Chytridiomycetes</taxon>
        <taxon>Synchytriales</taxon>
        <taxon>Synchytriaceae</taxon>
        <taxon>Synchytrium</taxon>
    </lineage>
</organism>
<dbReference type="PROSITE" id="PS01023">
    <property type="entry name" value="PTR2_2"/>
    <property type="match status" value="1"/>
</dbReference>
<keyword evidence="3 6" id="KW-0812">Transmembrane</keyword>
<evidence type="ECO:0000256" key="6">
    <source>
        <dbReference type="RuleBase" id="RU003755"/>
    </source>
</evidence>
<feature type="transmembrane region" description="Helical" evidence="7">
    <location>
        <begin position="642"/>
        <end position="662"/>
    </location>
</feature>
<feature type="transmembrane region" description="Helical" evidence="7">
    <location>
        <begin position="445"/>
        <end position="462"/>
    </location>
</feature>
<feature type="transmembrane region" description="Helical" evidence="7">
    <location>
        <begin position="578"/>
        <end position="603"/>
    </location>
</feature>
<dbReference type="GO" id="GO:0016020">
    <property type="term" value="C:membrane"/>
    <property type="evidence" value="ECO:0007669"/>
    <property type="project" value="UniProtKB-SubCell"/>
</dbReference>
<reference evidence="8 9" key="1">
    <citation type="journal article" date="2019" name="Sci. Rep.">
        <title>Comparative genomics of chytrid fungi reveal insights into the obligate biotrophic and pathogenic lifestyle of Synchytrium endobioticum.</title>
        <authorList>
            <person name="van de Vossenberg B.T.L.H."/>
            <person name="Warris S."/>
            <person name="Nguyen H.D.T."/>
            <person name="van Gent-Pelzer M.P.E."/>
            <person name="Joly D.L."/>
            <person name="van de Geest H.C."/>
            <person name="Bonants P.J.M."/>
            <person name="Smith D.S."/>
            <person name="Levesque C.A."/>
            <person name="van der Lee T.A.J."/>
        </authorList>
    </citation>
    <scope>NUCLEOTIDE SEQUENCE [LARGE SCALE GENOMIC DNA]</scope>
    <source>
        <strain evidence="8 9">LEV6574</strain>
    </source>
</reference>
<accession>A0A507DGM6</accession>
<proteinExistence type="inferred from homology"/>
<dbReference type="InterPro" id="IPR018456">
    <property type="entry name" value="PTR2_symporter_CS"/>
</dbReference>
<comment type="subcellular location">
    <subcellularLocation>
        <location evidence="1 6">Membrane</location>
        <topology evidence="1 6">Multi-pass membrane protein</topology>
    </subcellularLocation>
</comment>
<feature type="transmembrane region" description="Helical" evidence="7">
    <location>
        <begin position="615"/>
        <end position="636"/>
    </location>
</feature>
<sequence length="685" mass="76669">MCRKRARLETIDFKASFLPLFPAHQYNRQLNVAYWSEVERLFRRRENPRKIDLRVEVVEIGRMGIEMIENRVADMSQNCPNHTSRSVDDHDLPILPPSSVHVDSHPSSMAADNSTAHPIIINTGDKVVDISQFQTSTSSPIIGVRSESEKDIMAAAYDDDDNDEELRLQEAKLNKDLDGKIMKHSSRMPWSIYFIVPNELSERFCFYGITPLLNTFFKRYLSQGSEKAVMIVSLFKALAYFTPLFGSAISDSYLAKYTTIVTLSCVYALGTVLLSIFSTPSIMGYPLQSWPVVLALVLIACGTGGIKPCVSSHGGDQFPASMPHMLNRFYNIFYMSINAGALIAGYVTPTIAERSCYGSENCYTWAFGLCAIVMIFAVVLFAVGHPWYRIVPPLGKFIPFEMMKMVIKAAYRNFKTGRLRAHGTSFFDSVSGAYPTWFIRESKDLMIVFGLITPTLLFWTGFDQKDSTWQNTYEQMNPNWGGIHIDAAMNGNLNPIFIVLLTPVFSYVVYPWIEKKRGGNFKLLDRMIYGMLLAAIAFIIVALIQLGIDSNLDALIYDAKAGQYICNPANYGACLHGAWLVIPFFIITCAEIMFSISGLNLVYEEVGKRMTSSAAALWLLMTALGNLIAAALAPAYTTMGAAKFYFLTAGIIVGALVFYSALSTRYIYRKDRYHHPKNAVTSMVS</sequence>
<dbReference type="OrthoDB" id="8904098at2759"/>
<dbReference type="Proteomes" id="UP000320475">
    <property type="component" value="Unassembled WGS sequence"/>
</dbReference>
<dbReference type="InterPro" id="IPR036259">
    <property type="entry name" value="MFS_trans_sf"/>
</dbReference>
<dbReference type="InterPro" id="IPR000109">
    <property type="entry name" value="POT_fam"/>
</dbReference>
<dbReference type="PANTHER" id="PTHR11654">
    <property type="entry name" value="OLIGOPEPTIDE TRANSPORTER-RELATED"/>
    <property type="match status" value="1"/>
</dbReference>
<feature type="transmembrane region" description="Helical" evidence="7">
    <location>
        <begin position="331"/>
        <end position="351"/>
    </location>
</feature>
<protein>
    <recommendedName>
        <fullName evidence="10">Major facilitator superfamily (MFS) profile domain-containing protein</fullName>
    </recommendedName>
</protein>
<keyword evidence="5 7" id="KW-0472">Membrane</keyword>
<evidence type="ECO:0008006" key="10">
    <source>
        <dbReference type="Google" id="ProtNLM"/>
    </source>
</evidence>
<comment type="caution">
    <text evidence="8">The sequence shown here is derived from an EMBL/GenBank/DDBJ whole genome shotgun (WGS) entry which is preliminary data.</text>
</comment>
<evidence type="ECO:0000256" key="3">
    <source>
        <dbReference type="ARBA" id="ARBA00022692"/>
    </source>
</evidence>
<evidence type="ECO:0000256" key="4">
    <source>
        <dbReference type="ARBA" id="ARBA00022989"/>
    </source>
</evidence>
<dbReference type="VEuPathDB" id="FungiDB:SeMB42_g00363"/>
<comment type="similarity">
    <text evidence="2 6">Belongs to the major facilitator superfamily. Proton-dependent oligopeptide transporter (POT/PTR) (TC 2.A.17) family.</text>
</comment>
<dbReference type="Pfam" id="PF00854">
    <property type="entry name" value="PTR2"/>
    <property type="match status" value="1"/>
</dbReference>
<feature type="transmembrane region" description="Helical" evidence="7">
    <location>
        <begin position="289"/>
        <end position="310"/>
    </location>
</feature>
<keyword evidence="6" id="KW-0813">Transport</keyword>
<name>A0A507DGM6_9FUNG</name>
<gene>
    <name evidence="8" type="ORF">SeLEV6574_g00930</name>
</gene>
<evidence type="ECO:0000313" key="9">
    <source>
        <dbReference type="Proteomes" id="UP000320475"/>
    </source>
</evidence>
<evidence type="ECO:0000313" key="8">
    <source>
        <dbReference type="EMBL" id="TPX50397.1"/>
    </source>
</evidence>
<feature type="transmembrane region" description="Helical" evidence="7">
    <location>
        <begin position="528"/>
        <end position="548"/>
    </location>
</feature>
<dbReference type="GO" id="GO:0022857">
    <property type="term" value="F:transmembrane transporter activity"/>
    <property type="evidence" value="ECO:0007669"/>
    <property type="project" value="InterPro"/>
</dbReference>
<dbReference type="EMBL" id="QEAM01000018">
    <property type="protein sequence ID" value="TPX50397.1"/>
    <property type="molecule type" value="Genomic_DNA"/>
</dbReference>
<evidence type="ECO:0000256" key="2">
    <source>
        <dbReference type="ARBA" id="ARBA00005982"/>
    </source>
</evidence>
<feature type="transmembrane region" description="Helical" evidence="7">
    <location>
        <begin position="229"/>
        <end position="250"/>
    </location>
</feature>
<dbReference type="Gene3D" id="1.20.1250.20">
    <property type="entry name" value="MFS general substrate transporter like domains"/>
    <property type="match status" value="1"/>
</dbReference>
<evidence type="ECO:0000256" key="7">
    <source>
        <dbReference type="SAM" id="Phobius"/>
    </source>
</evidence>
<evidence type="ECO:0000256" key="1">
    <source>
        <dbReference type="ARBA" id="ARBA00004141"/>
    </source>
</evidence>
<feature type="transmembrane region" description="Helical" evidence="7">
    <location>
        <begin position="363"/>
        <end position="383"/>
    </location>
</feature>
<dbReference type="AlphaFoldDB" id="A0A507DGM6"/>
<dbReference type="SUPFAM" id="SSF103473">
    <property type="entry name" value="MFS general substrate transporter"/>
    <property type="match status" value="1"/>
</dbReference>
<keyword evidence="4 7" id="KW-1133">Transmembrane helix</keyword>
<feature type="transmembrane region" description="Helical" evidence="7">
    <location>
        <begin position="496"/>
        <end position="513"/>
    </location>
</feature>
<feature type="transmembrane region" description="Helical" evidence="7">
    <location>
        <begin position="257"/>
        <end position="277"/>
    </location>
</feature>
<dbReference type="GO" id="GO:0006857">
    <property type="term" value="P:oligopeptide transport"/>
    <property type="evidence" value="ECO:0007669"/>
    <property type="project" value="InterPro"/>
</dbReference>
<evidence type="ECO:0000256" key="5">
    <source>
        <dbReference type="ARBA" id="ARBA00023136"/>
    </source>
</evidence>